<dbReference type="RefSeq" id="WP_253062455.1">
    <property type="nucleotide sequence ID" value="NZ_JAMXWM010000013.1"/>
</dbReference>
<proteinExistence type="predicted"/>
<dbReference type="SUPFAM" id="SSF51726">
    <property type="entry name" value="UROD/MetE-like"/>
    <property type="match status" value="1"/>
</dbReference>
<keyword evidence="3" id="KW-1185">Reference proteome</keyword>
<dbReference type="InterPro" id="IPR000257">
    <property type="entry name" value="Uroporphyrinogen_deCOase"/>
</dbReference>
<name>A0ABW5S2B2_9BACL</name>
<accession>A0ABW5S2B2</accession>
<evidence type="ECO:0000259" key="1">
    <source>
        <dbReference type="Pfam" id="PF01208"/>
    </source>
</evidence>
<dbReference type="Pfam" id="PF01208">
    <property type="entry name" value="URO-D"/>
    <property type="match status" value="1"/>
</dbReference>
<organism evidence="2 3">
    <name type="scientific">Sporolactobacillus shoreicorticis</name>
    <dbReference type="NCBI Taxonomy" id="1923877"/>
    <lineage>
        <taxon>Bacteria</taxon>
        <taxon>Bacillati</taxon>
        <taxon>Bacillota</taxon>
        <taxon>Bacilli</taxon>
        <taxon>Bacillales</taxon>
        <taxon>Sporolactobacillaceae</taxon>
        <taxon>Sporolactobacillus</taxon>
    </lineage>
</organism>
<evidence type="ECO:0000313" key="2">
    <source>
        <dbReference type="EMBL" id="MFD2693598.1"/>
    </source>
</evidence>
<gene>
    <name evidence="2" type="ORF">ACFSUE_08150</name>
</gene>
<sequence>MNKFERINAALHSKEVDRIPVNLWMHFSAYDQNPRLLAEKQVDYARKYDFDFIKLAPFGLYSVEDWGVEIEYFNKVNQPPLATKYAIEKPQDWATIEVLPAIFGTYGKQLQLAQHVAKLSKGEIPFVQTIFSPLTTAYKLGGNRLLLDIKEHPEYVRQALEVITETTINFVKANIEAGVSGFFFATQLATTDLVTEFEYQRFGVPYDLEVIKSYNRQTFFNIAHIHGENNLFDIIEKYPVNCLNWHDRWTSPSLAEARKRTNKCLLGGIQEAPYFDVHHQITKKSLLVDGSVNEVELHVQEAIQEVNGKGLILGPGCVADQEVSEKNIYAVRKASVLTGQSIQSA</sequence>
<protein>
    <submittedName>
        <fullName evidence="2">Uroporphyrinogen decarboxylase family protein</fullName>
    </submittedName>
</protein>
<reference evidence="3" key="1">
    <citation type="journal article" date="2019" name="Int. J. Syst. Evol. Microbiol.">
        <title>The Global Catalogue of Microorganisms (GCM) 10K type strain sequencing project: providing services to taxonomists for standard genome sequencing and annotation.</title>
        <authorList>
            <consortium name="The Broad Institute Genomics Platform"/>
            <consortium name="The Broad Institute Genome Sequencing Center for Infectious Disease"/>
            <person name="Wu L."/>
            <person name="Ma J."/>
        </authorList>
    </citation>
    <scope>NUCLEOTIDE SEQUENCE [LARGE SCALE GENOMIC DNA]</scope>
    <source>
        <strain evidence="3">TISTR 2466</strain>
    </source>
</reference>
<comment type="caution">
    <text evidence="2">The sequence shown here is derived from an EMBL/GenBank/DDBJ whole genome shotgun (WGS) entry which is preliminary data.</text>
</comment>
<dbReference type="PANTHER" id="PTHR47099:SF1">
    <property type="entry name" value="METHYLCOBAMIDE:COM METHYLTRANSFERASE MTBA"/>
    <property type="match status" value="1"/>
</dbReference>
<dbReference type="InterPro" id="IPR052024">
    <property type="entry name" value="Methanogen_methyltrans"/>
</dbReference>
<dbReference type="InterPro" id="IPR038071">
    <property type="entry name" value="UROD/MetE-like_sf"/>
</dbReference>
<dbReference type="Proteomes" id="UP001597399">
    <property type="component" value="Unassembled WGS sequence"/>
</dbReference>
<dbReference type="EMBL" id="JBHUMQ010000018">
    <property type="protein sequence ID" value="MFD2693598.1"/>
    <property type="molecule type" value="Genomic_DNA"/>
</dbReference>
<dbReference type="PANTHER" id="PTHR47099">
    <property type="entry name" value="METHYLCOBAMIDE:COM METHYLTRANSFERASE MTBA"/>
    <property type="match status" value="1"/>
</dbReference>
<evidence type="ECO:0000313" key="3">
    <source>
        <dbReference type="Proteomes" id="UP001597399"/>
    </source>
</evidence>
<dbReference type="Gene3D" id="3.20.20.210">
    <property type="match status" value="1"/>
</dbReference>
<feature type="domain" description="Uroporphyrinogen decarboxylase (URO-D)" evidence="1">
    <location>
        <begin position="4"/>
        <end position="333"/>
    </location>
</feature>